<protein>
    <recommendedName>
        <fullName evidence="2">Non-reducing end beta-L-arabinofuranosidase-like GH127 catalytic domain-containing protein</fullName>
    </recommendedName>
</protein>
<organism evidence="3 4">
    <name type="scientific">Luteimicrobium album</name>
    <dbReference type="NCBI Taxonomy" id="1054550"/>
    <lineage>
        <taxon>Bacteria</taxon>
        <taxon>Bacillati</taxon>
        <taxon>Actinomycetota</taxon>
        <taxon>Actinomycetes</taxon>
        <taxon>Micrococcales</taxon>
        <taxon>Luteimicrobium</taxon>
    </lineage>
</organism>
<dbReference type="EMBL" id="BSUK01000001">
    <property type="protein sequence ID" value="GMA22883.1"/>
    <property type="molecule type" value="Genomic_DNA"/>
</dbReference>
<dbReference type="InterPro" id="IPR008928">
    <property type="entry name" value="6-hairpin_glycosidase_sf"/>
</dbReference>
<feature type="region of interest" description="Disordered" evidence="1">
    <location>
        <begin position="314"/>
        <end position="370"/>
    </location>
</feature>
<dbReference type="InterPro" id="IPR012341">
    <property type="entry name" value="6hp_glycosidase-like_sf"/>
</dbReference>
<name>A0ABQ6HYW6_9MICO</name>
<dbReference type="PANTHER" id="PTHR43465:SF2">
    <property type="entry name" value="DUF1680 DOMAIN PROTEIN (AFU_ORTHOLOGUE AFUA_1G08910)"/>
    <property type="match status" value="1"/>
</dbReference>
<dbReference type="Proteomes" id="UP001157091">
    <property type="component" value="Unassembled WGS sequence"/>
</dbReference>
<sequence length="370" mass="40975">MAAGTVATTRRGREFSDSEIYKLLEAMAWEIGRTGDEALETRLEGIVARVAAAQQPDGYLNTRFGNPGQPARYTQLDWGHELYCYGHLFQAAVARLRTGRRDRLVDVALRAADHVCDTFGPDGIQGVCGHAEIEPALVELYRATGDERYLAQARLFLDRRGHHTLPDVEFGRAYFQDDVPILDATDLRGHAVRALYLSAGAVDAAVEQDDAALAEAVERQYRRALERRTYLTGGMGSHHQDEAFGDDYELPPDRAYCETCAGVASVMVAWRLLLRTGDLRYADTIERTLYNVVATSPREDGRAFFYTNPLQQRVAAQETDPDAVSPAPTRSSGRRGSRCRAARPTSPARSRSSRRTWPPCRTTASSSSST</sequence>
<dbReference type="InterPro" id="IPR012878">
    <property type="entry name" value="Beta-AFase-like_GH127_cat"/>
</dbReference>
<dbReference type="Pfam" id="PF07944">
    <property type="entry name" value="Beta-AFase-like_GH127_cat"/>
    <property type="match status" value="1"/>
</dbReference>
<keyword evidence="4" id="KW-1185">Reference proteome</keyword>
<evidence type="ECO:0000313" key="3">
    <source>
        <dbReference type="EMBL" id="GMA22883.1"/>
    </source>
</evidence>
<dbReference type="InterPro" id="IPR049174">
    <property type="entry name" value="Beta-AFase-like"/>
</dbReference>
<dbReference type="Gene3D" id="1.50.10.10">
    <property type="match status" value="1"/>
</dbReference>
<evidence type="ECO:0000256" key="1">
    <source>
        <dbReference type="SAM" id="MobiDB-lite"/>
    </source>
</evidence>
<reference evidence="4" key="1">
    <citation type="journal article" date="2019" name="Int. J. Syst. Evol. Microbiol.">
        <title>The Global Catalogue of Microorganisms (GCM) 10K type strain sequencing project: providing services to taxonomists for standard genome sequencing and annotation.</title>
        <authorList>
            <consortium name="The Broad Institute Genomics Platform"/>
            <consortium name="The Broad Institute Genome Sequencing Center for Infectious Disease"/>
            <person name="Wu L."/>
            <person name="Ma J."/>
        </authorList>
    </citation>
    <scope>NUCLEOTIDE SEQUENCE [LARGE SCALE GENOMIC DNA]</scope>
    <source>
        <strain evidence="4">NBRC 106348</strain>
    </source>
</reference>
<gene>
    <name evidence="3" type="ORF">GCM10025864_06420</name>
</gene>
<accession>A0ABQ6HYW6</accession>
<evidence type="ECO:0000259" key="2">
    <source>
        <dbReference type="Pfam" id="PF07944"/>
    </source>
</evidence>
<feature type="compositionally biased region" description="Low complexity" evidence="1">
    <location>
        <begin position="342"/>
        <end position="363"/>
    </location>
</feature>
<dbReference type="SUPFAM" id="SSF48208">
    <property type="entry name" value="Six-hairpin glycosidases"/>
    <property type="match status" value="1"/>
</dbReference>
<proteinExistence type="predicted"/>
<evidence type="ECO:0000313" key="4">
    <source>
        <dbReference type="Proteomes" id="UP001157091"/>
    </source>
</evidence>
<feature type="compositionally biased region" description="Basic residues" evidence="1">
    <location>
        <begin position="332"/>
        <end position="341"/>
    </location>
</feature>
<dbReference type="PANTHER" id="PTHR43465">
    <property type="entry name" value="DUF1680 DOMAIN PROTEIN (AFU_ORTHOLOGUE AFUA_1G08910)"/>
    <property type="match status" value="1"/>
</dbReference>
<comment type="caution">
    <text evidence="3">The sequence shown here is derived from an EMBL/GenBank/DDBJ whole genome shotgun (WGS) entry which is preliminary data.</text>
</comment>
<feature type="domain" description="Non-reducing end beta-L-arabinofuranosidase-like GH127 catalytic" evidence="2">
    <location>
        <begin position="11"/>
        <end position="317"/>
    </location>
</feature>